<keyword evidence="1" id="KW-0547">Nucleotide-binding</keyword>
<evidence type="ECO:0000313" key="1">
    <source>
        <dbReference type="EMBL" id="WPB83502.1"/>
    </source>
</evidence>
<gene>
    <name evidence="1" type="ORF">R9Z33_15475</name>
</gene>
<dbReference type="Proteomes" id="UP001305521">
    <property type="component" value="Chromosome"/>
</dbReference>
<sequence length="280" mass="30847">MDTELLTRIAAALERLAPPPAPPPSLEGADAFVWHPARNQLSPVPKVSRVDIVLLQGVARQKEIILENTLRFARGLPANNAMLWGARGMGKSSLVKAAHAEANRLHPGSLALIEIHREDIRTLPDLLGHLRGQERRALVFCDDLSFEKEDADYKALKSVLDGGIEGRPANVLFYATSNRRHLMSRDMIENERSTAIHSGEAVEEKVSLSDRFGLWVGFHNCDQDTFFAMIDGYAGAMNLPIGQEELHAAAVEWSVTRGGRSGRVAWQFIQEMAGRLGVKG</sequence>
<name>A0ABZ0PDK6_9PROT</name>
<keyword evidence="2" id="KW-1185">Reference proteome</keyword>
<protein>
    <submittedName>
        <fullName evidence="1">ATP-binding protein</fullName>
    </submittedName>
</protein>
<dbReference type="PANTHER" id="PTHR42935:SF1">
    <property type="entry name" value="SLR0930 PROTEIN"/>
    <property type="match status" value="1"/>
</dbReference>
<organism evidence="1 2">
    <name type="scientific">Sediminicoccus rosea</name>
    <dbReference type="NCBI Taxonomy" id="1225128"/>
    <lineage>
        <taxon>Bacteria</taxon>
        <taxon>Pseudomonadati</taxon>
        <taxon>Pseudomonadota</taxon>
        <taxon>Alphaproteobacteria</taxon>
        <taxon>Acetobacterales</taxon>
        <taxon>Roseomonadaceae</taxon>
        <taxon>Sediminicoccus</taxon>
    </lineage>
</organism>
<evidence type="ECO:0000313" key="2">
    <source>
        <dbReference type="Proteomes" id="UP001305521"/>
    </source>
</evidence>
<dbReference type="EMBL" id="CP137852">
    <property type="protein sequence ID" value="WPB83502.1"/>
    <property type="molecule type" value="Genomic_DNA"/>
</dbReference>
<keyword evidence="1" id="KW-0067">ATP-binding</keyword>
<dbReference type="Gene3D" id="3.40.50.300">
    <property type="entry name" value="P-loop containing nucleotide triphosphate hydrolases"/>
    <property type="match status" value="1"/>
</dbReference>
<dbReference type="InterPro" id="IPR027417">
    <property type="entry name" value="P-loop_NTPase"/>
</dbReference>
<dbReference type="PANTHER" id="PTHR42935">
    <property type="entry name" value="SLR0930 PROTEIN"/>
    <property type="match status" value="1"/>
</dbReference>
<dbReference type="SUPFAM" id="SSF52540">
    <property type="entry name" value="P-loop containing nucleoside triphosphate hydrolases"/>
    <property type="match status" value="1"/>
</dbReference>
<proteinExistence type="predicted"/>
<reference evidence="1 2" key="1">
    <citation type="submission" date="2023-11" db="EMBL/GenBank/DDBJ databases">
        <title>Arctic aerobic anoxygenic photoheterotroph Sediminicoccus rosea KRV36 adapts its photosynthesis to long days of polar summer.</title>
        <authorList>
            <person name="Tomasch J."/>
            <person name="Kopejtka K."/>
            <person name="Bily T."/>
            <person name="Gardiner A.T."/>
            <person name="Gardian Z."/>
            <person name="Shivaramu S."/>
            <person name="Koblizek M."/>
            <person name="Engelhardt F."/>
            <person name="Kaftan D."/>
        </authorList>
    </citation>
    <scope>NUCLEOTIDE SEQUENCE [LARGE SCALE GENOMIC DNA]</scope>
    <source>
        <strain evidence="1 2">R-30</strain>
    </source>
</reference>
<dbReference type="InterPro" id="IPR008533">
    <property type="entry name" value="DUF815"/>
</dbReference>
<accession>A0ABZ0PDK6</accession>
<dbReference type="Pfam" id="PF05673">
    <property type="entry name" value="DUF815"/>
    <property type="match status" value="1"/>
</dbReference>
<dbReference type="GO" id="GO:0005524">
    <property type="term" value="F:ATP binding"/>
    <property type="evidence" value="ECO:0007669"/>
    <property type="project" value="UniProtKB-KW"/>
</dbReference>
<dbReference type="RefSeq" id="WP_318647477.1">
    <property type="nucleotide sequence ID" value="NZ_CP137852.1"/>
</dbReference>